<sequence>MRSWILNIATLIIFALLIAALAASAAYWAQRSQAYDFRQYVDYQIQRNGGLTADALTEINAYNQQKYGGRYQLESESGNGTKPYGTVINYQVKVPERLTLLNIKLTPLTIRGSAVSLVRGESS</sequence>
<organism evidence="2 3">
    <name type="scientific">Sporolactobacillus shoreae</name>
    <dbReference type="NCBI Taxonomy" id="1465501"/>
    <lineage>
        <taxon>Bacteria</taxon>
        <taxon>Bacillati</taxon>
        <taxon>Bacillota</taxon>
        <taxon>Bacilli</taxon>
        <taxon>Bacillales</taxon>
        <taxon>Sporolactobacillaceae</taxon>
        <taxon>Sporolactobacillus</taxon>
    </lineage>
</organism>
<dbReference type="AlphaFoldDB" id="A0A4Z0GR09"/>
<dbReference type="OrthoDB" id="2200156at2"/>
<keyword evidence="3" id="KW-1185">Reference proteome</keyword>
<dbReference type="Proteomes" id="UP000298347">
    <property type="component" value="Unassembled WGS sequence"/>
</dbReference>
<feature type="signal peptide" evidence="1">
    <location>
        <begin position="1"/>
        <end position="25"/>
    </location>
</feature>
<accession>A0A4Z0GR09</accession>
<dbReference type="RefSeq" id="WP_135348091.1">
    <property type="nucleotide sequence ID" value="NZ_SRJD01000006.1"/>
</dbReference>
<protein>
    <recommendedName>
        <fullName evidence="4">DUF4320 family protein</fullName>
    </recommendedName>
</protein>
<evidence type="ECO:0000256" key="1">
    <source>
        <dbReference type="SAM" id="SignalP"/>
    </source>
</evidence>
<evidence type="ECO:0008006" key="4">
    <source>
        <dbReference type="Google" id="ProtNLM"/>
    </source>
</evidence>
<name>A0A4Z0GR09_9BACL</name>
<proteinExistence type="predicted"/>
<evidence type="ECO:0000313" key="2">
    <source>
        <dbReference type="EMBL" id="TGA98612.1"/>
    </source>
</evidence>
<gene>
    <name evidence="2" type="ORF">E4665_07040</name>
</gene>
<comment type="caution">
    <text evidence="2">The sequence shown here is derived from an EMBL/GenBank/DDBJ whole genome shotgun (WGS) entry which is preliminary data.</text>
</comment>
<keyword evidence="1" id="KW-0732">Signal</keyword>
<feature type="chain" id="PRO_5021480454" description="DUF4320 family protein" evidence="1">
    <location>
        <begin position="26"/>
        <end position="123"/>
    </location>
</feature>
<dbReference type="EMBL" id="SRJD01000006">
    <property type="protein sequence ID" value="TGA98612.1"/>
    <property type="molecule type" value="Genomic_DNA"/>
</dbReference>
<evidence type="ECO:0000313" key="3">
    <source>
        <dbReference type="Proteomes" id="UP000298347"/>
    </source>
</evidence>
<reference evidence="2 3" key="1">
    <citation type="journal article" date="2015" name="Int. J. Syst. Evol. Microbiol.">
        <title>Sporolactobacillus shoreae sp. nov. and Sporolactobacillus spathodeae sp. nov., two spore-forming lactic acid bacteria isolated from tree barks in Thailand.</title>
        <authorList>
            <person name="Thamacharoensuk T."/>
            <person name="Kitahara M."/>
            <person name="Ohkuma M."/>
            <person name="Thongchul N."/>
            <person name="Tanasupawat S."/>
        </authorList>
    </citation>
    <scope>NUCLEOTIDE SEQUENCE [LARGE SCALE GENOMIC DNA]</scope>
    <source>
        <strain evidence="2 3">BK92</strain>
    </source>
</reference>